<comment type="caution">
    <text evidence="1">The sequence shown here is derived from an EMBL/GenBank/DDBJ whole genome shotgun (WGS) entry which is preliminary data.</text>
</comment>
<evidence type="ECO:0000313" key="2">
    <source>
        <dbReference type="Proteomes" id="UP000756346"/>
    </source>
</evidence>
<name>A0A9P8YAD7_9PEZI</name>
<keyword evidence="2" id="KW-1185">Reference proteome</keyword>
<proteinExistence type="predicted"/>
<protein>
    <submittedName>
        <fullName evidence="1">Uncharacterized protein</fullName>
    </submittedName>
</protein>
<dbReference type="AlphaFoldDB" id="A0A9P8YAD7"/>
<dbReference type="Proteomes" id="UP000756346">
    <property type="component" value="Unassembled WGS sequence"/>
</dbReference>
<evidence type="ECO:0000313" key="1">
    <source>
        <dbReference type="EMBL" id="KAH7033695.1"/>
    </source>
</evidence>
<reference evidence="1" key="1">
    <citation type="journal article" date="2021" name="Nat. Commun.">
        <title>Genetic determinants of endophytism in the Arabidopsis root mycobiome.</title>
        <authorList>
            <person name="Mesny F."/>
            <person name="Miyauchi S."/>
            <person name="Thiergart T."/>
            <person name="Pickel B."/>
            <person name="Atanasova L."/>
            <person name="Karlsson M."/>
            <person name="Huettel B."/>
            <person name="Barry K.W."/>
            <person name="Haridas S."/>
            <person name="Chen C."/>
            <person name="Bauer D."/>
            <person name="Andreopoulos W."/>
            <person name="Pangilinan J."/>
            <person name="LaButti K."/>
            <person name="Riley R."/>
            <person name="Lipzen A."/>
            <person name="Clum A."/>
            <person name="Drula E."/>
            <person name="Henrissat B."/>
            <person name="Kohler A."/>
            <person name="Grigoriev I.V."/>
            <person name="Martin F.M."/>
            <person name="Hacquard S."/>
        </authorList>
    </citation>
    <scope>NUCLEOTIDE SEQUENCE</scope>
    <source>
        <strain evidence="1">MPI-CAGE-CH-0230</strain>
    </source>
</reference>
<accession>A0A9P8YAD7</accession>
<dbReference type="RefSeq" id="XP_046014527.1">
    <property type="nucleotide sequence ID" value="XM_046147894.1"/>
</dbReference>
<dbReference type="EMBL" id="JAGTJQ010000004">
    <property type="protein sequence ID" value="KAH7033695.1"/>
    <property type="molecule type" value="Genomic_DNA"/>
</dbReference>
<gene>
    <name evidence="1" type="ORF">B0I36DRAFT_111474</name>
</gene>
<sequence>MSGSQPASTDINHPILPWPPLQLPASRWLPSSGLHCVARTAFPERPMVFVGPMVADGGAGSQCAKDPSVVEGPQKQRGWTRAYCVQVAVPMLASRAIAVSGRSIAWWTSRNDSPAGPTGPAPGLPLAPWGVLLRHLAFQICCRHATKTDTHGLRSTRIDVE</sequence>
<organism evidence="1 2">
    <name type="scientific">Microdochium trichocladiopsis</name>
    <dbReference type="NCBI Taxonomy" id="1682393"/>
    <lineage>
        <taxon>Eukaryota</taxon>
        <taxon>Fungi</taxon>
        <taxon>Dikarya</taxon>
        <taxon>Ascomycota</taxon>
        <taxon>Pezizomycotina</taxon>
        <taxon>Sordariomycetes</taxon>
        <taxon>Xylariomycetidae</taxon>
        <taxon>Xylariales</taxon>
        <taxon>Microdochiaceae</taxon>
        <taxon>Microdochium</taxon>
    </lineage>
</organism>
<dbReference type="GeneID" id="70177440"/>